<proteinExistence type="predicted"/>
<dbReference type="GeneID" id="85197003"/>
<accession>A0AA96VLA0</accession>
<dbReference type="EMBL" id="CP131062">
    <property type="protein sequence ID" value="WNY28367.1"/>
    <property type="molecule type" value="Genomic_DNA"/>
</dbReference>
<dbReference type="Proteomes" id="UP001302662">
    <property type="component" value="Chromosome"/>
</dbReference>
<dbReference type="SUPFAM" id="SSF49503">
    <property type="entry name" value="Cupredoxins"/>
    <property type="match status" value="1"/>
</dbReference>
<protein>
    <recommendedName>
        <fullName evidence="4">EfeO-type cupredoxin-like domain-containing protein</fullName>
    </recommendedName>
</protein>
<dbReference type="KEGG" id="mees:MmiEs2_05520"/>
<feature type="compositionally biased region" description="Low complexity" evidence="1">
    <location>
        <begin position="30"/>
        <end position="44"/>
    </location>
</feature>
<evidence type="ECO:0008006" key="4">
    <source>
        <dbReference type="Google" id="ProtNLM"/>
    </source>
</evidence>
<evidence type="ECO:0000256" key="1">
    <source>
        <dbReference type="SAM" id="MobiDB-lite"/>
    </source>
</evidence>
<dbReference type="Gene3D" id="2.60.40.420">
    <property type="entry name" value="Cupredoxins - blue copper proteins"/>
    <property type="match status" value="1"/>
</dbReference>
<feature type="region of interest" description="Disordered" evidence="1">
    <location>
        <begin position="30"/>
        <end position="71"/>
    </location>
</feature>
<reference evidence="2 3" key="1">
    <citation type="submission" date="2023-07" db="EMBL/GenBank/DDBJ databases">
        <title>Closed genome sequence of Methanimicrococcus sp. Es2.</title>
        <authorList>
            <person name="Protasov E."/>
            <person name="Platt K."/>
            <person name="Reeh H."/>
            <person name="Poehlein A."/>
            <person name="Daniel R."/>
            <person name="Brune A."/>
        </authorList>
    </citation>
    <scope>NUCLEOTIDE SEQUENCE [LARGE SCALE GENOMIC DNA]</scope>
    <source>
        <strain evidence="2 3">Es2</strain>
    </source>
</reference>
<name>A0AA96VLA0_9EURY</name>
<dbReference type="InterPro" id="IPR008972">
    <property type="entry name" value="Cupredoxin"/>
</dbReference>
<dbReference type="AlphaFoldDB" id="A0AA96VLA0"/>
<sequence>MVKSKALMILAVLVLLFAAVSLSGCLGGDDTNTTDNETNSTPTETPAPTPQPSEETPAPAPSGNSVTVVLGEDGPEPSYFVTIKDQKFGTTSLSINKGETVRFMNTETRNFRHLYHSENGAFEDFNLNPRYSATLTFDAAGTYKIDLLNYYTEEPFNDAGSVLTVTVA</sequence>
<organism evidence="2 3">
    <name type="scientific">Methanimicrococcus stummii</name>
    <dbReference type="NCBI Taxonomy" id="3028294"/>
    <lineage>
        <taxon>Archaea</taxon>
        <taxon>Methanobacteriati</taxon>
        <taxon>Methanobacteriota</taxon>
        <taxon>Stenosarchaea group</taxon>
        <taxon>Methanomicrobia</taxon>
        <taxon>Methanosarcinales</taxon>
        <taxon>Methanosarcinaceae</taxon>
        <taxon>Methanimicrococcus</taxon>
    </lineage>
</organism>
<dbReference type="PROSITE" id="PS51257">
    <property type="entry name" value="PROKAR_LIPOPROTEIN"/>
    <property type="match status" value="1"/>
</dbReference>
<evidence type="ECO:0000313" key="2">
    <source>
        <dbReference type="EMBL" id="WNY28367.1"/>
    </source>
</evidence>
<gene>
    <name evidence="2" type="ORF">MmiEs2_05520</name>
</gene>
<evidence type="ECO:0000313" key="3">
    <source>
        <dbReference type="Proteomes" id="UP001302662"/>
    </source>
</evidence>
<keyword evidence="3" id="KW-1185">Reference proteome</keyword>
<dbReference type="RefSeq" id="WP_316559910.1">
    <property type="nucleotide sequence ID" value="NZ_CP131062.1"/>
</dbReference>